<reference evidence="2" key="1">
    <citation type="journal article" date="2012" name="Nat. Biotechnol.">
        <title>Reference genome sequence of the model plant Setaria.</title>
        <authorList>
            <person name="Bennetzen J.L."/>
            <person name="Schmutz J."/>
            <person name="Wang H."/>
            <person name="Percifield R."/>
            <person name="Hawkins J."/>
            <person name="Pontaroli A.C."/>
            <person name="Estep M."/>
            <person name="Feng L."/>
            <person name="Vaughn J.N."/>
            <person name="Grimwood J."/>
            <person name="Jenkins J."/>
            <person name="Barry K."/>
            <person name="Lindquist E."/>
            <person name="Hellsten U."/>
            <person name="Deshpande S."/>
            <person name="Wang X."/>
            <person name="Wu X."/>
            <person name="Mitros T."/>
            <person name="Triplett J."/>
            <person name="Yang X."/>
            <person name="Ye C.Y."/>
            <person name="Mauro-Herrera M."/>
            <person name="Wang L."/>
            <person name="Li P."/>
            <person name="Sharma M."/>
            <person name="Sharma R."/>
            <person name="Ronald P.C."/>
            <person name="Panaud O."/>
            <person name="Kellogg E.A."/>
            <person name="Brutnell T.P."/>
            <person name="Doust A.N."/>
            <person name="Tuskan G.A."/>
            <person name="Rokhsar D."/>
            <person name="Devos K.M."/>
        </authorList>
    </citation>
    <scope>NUCLEOTIDE SEQUENCE [LARGE SCALE GENOMIC DNA]</scope>
    <source>
        <strain evidence="2">cv. Yugu1</strain>
    </source>
</reference>
<keyword evidence="2" id="KW-1185">Reference proteome</keyword>
<dbReference type="AlphaFoldDB" id="K3YKL3"/>
<proteinExistence type="predicted"/>
<dbReference type="EnsemblPlants" id="KQL02784">
    <property type="protein sequence ID" value="KQL02784"/>
    <property type="gene ID" value="SETIT_014782mg"/>
</dbReference>
<evidence type="ECO:0000313" key="2">
    <source>
        <dbReference type="Proteomes" id="UP000004995"/>
    </source>
</evidence>
<dbReference type="Gramene" id="KQL02784">
    <property type="protein sequence ID" value="KQL02784"/>
    <property type="gene ID" value="SETIT_014782mg"/>
</dbReference>
<name>K3YKL3_SETIT</name>
<reference evidence="1" key="2">
    <citation type="submission" date="2018-08" db="UniProtKB">
        <authorList>
            <consortium name="EnsemblPlants"/>
        </authorList>
    </citation>
    <scope>IDENTIFICATION</scope>
    <source>
        <strain evidence="1">Yugu1</strain>
    </source>
</reference>
<dbReference type="EMBL" id="AGNK02004007">
    <property type="status" value="NOT_ANNOTATED_CDS"/>
    <property type="molecule type" value="Genomic_DNA"/>
</dbReference>
<dbReference type="Proteomes" id="UP000004995">
    <property type="component" value="Unassembled WGS sequence"/>
</dbReference>
<evidence type="ECO:0000313" key="1">
    <source>
        <dbReference type="EnsemblPlants" id="KQL02784"/>
    </source>
</evidence>
<dbReference type="HOGENOM" id="CLU_2709523_0_0_1"/>
<organism evidence="1 2">
    <name type="scientific">Setaria italica</name>
    <name type="common">Foxtail millet</name>
    <name type="synonym">Panicum italicum</name>
    <dbReference type="NCBI Taxonomy" id="4555"/>
    <lineage>
        <taxon>Eukaryota</taxon>
        <taxon>Viridiplantae</taxon>
        <taxon>Streptophyta</taxon>
        <taxon>Embryophyta</taxon>
        <taxon>Tracheophyta</taxon>
        <taxon>Spermatophyta</taxon>
        <taxon>Magnoliopsida</taxon>
        <taxon>Liliopsida</taxon>
        <taxon>Poales</taxon>
        <taxon>Poaceae</taxon>
        <taxon>PACMAD clade</taxon>
        <taxon>Panicoideae</taxon>
        <taxon>Panicodae</taxon>
        <taxon>Paniceae</taxon>
        <taxon>Cenchrinae</taxon>
        <taxon>Setaria</taxon>
    </lineage>
</organism>
<protein>
    <submittedName>
        <fullName evidence="1">Uncharacterized protein</fullName>
    </submittedName>
</protein>
<accession>K3YKL3</accession>
<sequence length="73" mass="8294">MLIGKRYSSPFYLRKMKAQVKLLTYGMTMNPKLADVHPCCSVDCCPDTELDQYRADSAISMGTAQRLVQQPMF</sequence>
<dbReference type="InParanoid" id="K3YKL3"/>